<dbReference type="Pfam" id="PF22086">
    <property type="entry name" value="DUF6940"/>
    <property type="match status" value="1"/>
</dbReference>
<accession>A0A9X3EID9</accession>
<keyword evidence="3" id="KW-1185">Reference proteome</keyword>
<gene>
    <name evidence="2" type="ORF">OV079_03760</name>
</gene>
<comment type="caution">
    <text evidence="2">The sequence shown here is derived from an EMBL/GenBank/DDBJ whole genome shotgun (WGS) entry which is preliminary data.</text>
</comment>
<name>A0A9X3EID9_9BACT</name>
<evidence type="ECO:0000313" key="3">
    <source>
        <dbReference type="Proteomes" id="UP001150924"/>
    </source>
</evidence>
<sequence>MRAVRAGGAVEDLDEQGGDVVLAAAGVGVGDGGRSRVAGVELEQVGQGVGAVEVLVQAVGAEQQAVADLQREGEDVDLDEVVQADRAGDRALAPARVLGADEAQLDLHVEQGVILGELADVVAAREVDARVADLADDRQLAGDEDDGGGGAHARVVGVDLGHAVDQIAGVLQGAADQGAEPGDGVGRDPHRRARRGPRMHDDAPREPGLVGRDGDGLRLALDPLPDDLDGLLRRDLAEGAAADAVADDEEAEPLVGEEGVLVVAPPQPRIGRAEVPGSHVRSIHRRAGVTELSEAQATSDGVAARASQRLSDRPAGRRACYDRGVTDRFEFRCEPVGAQTRRHRLTSSDTAVSWAAFAAGLRADRELRSALTEALVASPYPAFFWETPAVSARSTARPFEMVVVSAPHLARAAASPTAFSEHLEPDGPAIRTFANLGGDATLVVPRPLTEPAVYGHLAAFLRGGPAAQIDALWQAVGAALEQAWERSPAPVWLSTSGSAVPWLHVRLDARPKYYVYGAYRAVGEG</sequence>
<feature type="region of interest" description="Disordered" evidence="1">
    <location>
        <begin position="292"/>
        <end position="316"/>
    </location>
</feature>
<dbReference type="Proteomes" id="UP001150924">
    <property type="component" value="Unassembled WGS sequence"/>
</dbReference>
<protein>
    <submittedName>
        <fullName evidence="2">Uncharacterized protein</fullName>
    </submittedName>
</protein>
<organism evidence="2 3">
    <name type="scientific">Nannocystis pusilla</name>
    <dbReference type="NCBI Taxonomy" id="889268"/>
    <lineage>
        <taxon>Bacteria</taxon>
        <taxon>Pseudomonadati</taxon>
        <taxon>Myxococcota</taxon>
        <taxon>Polyangia</taxon>
        <taxon>Nannocystales</taxon>
        <taxon>Nannocystaceae</taxon>
        <taxon>Nannocystis</taxon>
    </lineage>
</organism>
<proteinExistence type="predicted"/>
<evidence type="ECO:0000313" key="2">
    <source>
        <dbReference type="EMBL" id="MCY1004699.1"/>
    </source>
</evidence>
<evidence type="ECO:0000256" key="1">
    <source>
        <dbReference type="SAM" id="MobiDB-lite"/>
    </source>
</evidence>
<dbReference type="AlphaFoldDB" id="A0A9X3EID9"/>
<dbReference type="InterPro" id="IPR054220">
    <property type="entry name" value="DUF6940"/>
</dbReference>
<feature type="region of interest" description="Disordered" evidence="1">
    <location>
        <begin position="174"/>
        <end position="215"/>
    </location>
</feature>
<reference evidence="2" key="1">
    <citation type="submission" date="2022-11" db="EMBL/GenBank/DDBJ databases">
        <title>Minimal conservation of predation-associated metabolite biosynthetic gene clusters underscores biosynthetic potential of Myxococcota including descriptions for ten novel species: Archangium lansinium sp. nov., Myxococcus landrumus sp. nov., Nannocystis bai.</title>
        <authorList>
            <person name="Ahearne A."/>
            <person name="Stevens C."/>
            <person name="Phillips K."/>
        </authorList>
    </citation>
    <scope>NUCLEOTIDE SEQUENCE</scope>
    <source>
        <strain evidence="2">Na p29</strain>
    </source>
</reference>
<dbReference type="EMBL" id="JAPNKE010000002">
    <property type="protein sequence ID" value="MCY1004699.1"/>
    <property type="molecule type" value="Genomic_DNA"/>
</dbReference>